<evidence type="ECO:0000256" key="1">
    <source>
        <dbReference type="ARBA" id="ARBA00004141"/>
    </source>
</evidence>
<evidence type="ECO:0000313" key="7">
    <source>
        <dbReference type="EMBL" id="EID22149.1"/>
    </source>
</evidence>
<name>I0SFJ6_STRAP</name>
<reference evidence="7 8" key="1">
    <citation type="submission" date="2012-01" db="EMBL/GenBank/DDBJ databases">
        <authorList>
            <person name="Harkins D.M."/>
            <person name="Madupu R."/>
            <person name="Durkin A.S."/>
            <person name="Torralba M."/>
            <person name="Methe B."/>
            <person name="Sutton G.G."/>
            <person name="Nelson K.E."/>
        </authorList>
    </citation>
    <scope>NUCLEOTIDE SEQUENCE [LARGE SCALE GENOMIC DNA]</scope>
    <source>
        <strain evidence="7 8">CCUG 39159</strain>
    </source>
</reference>
<evidence type="ECO:0000256" key="5">
    <source>
        <dbReference type="SAM" id="Phobius"/>
    </source>
</evidence>
<evidence type="ECO:0000256" key="3">
    <source>
        <dbReference type="ARBA" id="ARBA00022989"/>
    </source>
</evidence>
<keyword evidence="4 5" id="KW-0472">Membrane</keyword>
<dbReference type="Pfam" id="PF00916">
    <property type="entry name" value="Sulfate_transp"/>
    <property type="match status" value="1"/>
</dbReference>
<dbReference type="PATRIC" id="fig|1095729.3.peg.868"/>
<evidence type="ECO:0000256" key="2">
    <source>
        <dbReference type="ARBA" id="ARBA00022692"/>
    </source>
</evidence>
<dbReference type="InterPro" id="IPR011547">
    <property type="entry name" value="SLC26A/SulP_dom"/>
</dbReference>
<keyword evidence="3 5" id="KW-1133">Transmembrane helix</keyword>
<dbReference type="GO" id="GO:0016020">
    <property type="term" value="C:membrane"/>
    <property type="evidence" value="ECO:0007669"/>
    <property type="project" value="UniProtKB-SubCell"/>
</dbReference>
<organism evidence="7 8">
    <name type="scientific">Streptococcus anginosus subsp. whileyi CCUG 39159</name>
    <dbReference type="NCBI Taxonomy" id="1095729"/>
    <lineage>
        <taxon>Bacteria</taxon>
        <taxon>Bacillati</taxon>
        <taxon>Bacillota</taxon>
        <taxon>Bacilli</taxon>
        <taxon>Lactobacillales</taxon>
        <taxon>Streptococcaceae</taxon>
        <taxon>Streptococcus</taxon>
        <taxon>Streptococcus anginosus group</taxon>
    </lineage>
</organism>
<feature type="domain" description="SLC26A/SulP transporter" evidence="6">
    <location>
        <begin position="4"/>
        <end position="89"/>
    </location>
</feature>
<evidence type="ECO:0000256" key="4">
    <source>
        <dbReference type="ARBA" id="ARBA00023136"/>
    </source>
</evidence>
<sequence length="93" mass="9943">MVFSFPFLGGSRVQIGEPTAALVVIIYGIIAQYGLSGLTVATFLASLMLIGIGLLHFGDLIKFISKTITVGFTLGIIVGQIKDFFCLNKVKMS</sequence>
<keyword evidence="2 5" id="KW-0812">Transmembrane</keyword>
<proteinExistence type="predicted"/>
<evidence type="ECO:0000313" key="8">
    <source>
        <dbReference type="Proteomes" id="UP000003245"/>
    </source>
</evidence>
<dbReference type="EMBL" id="AICP01000037">
    <property type="protein sequence ID" value="EID22149.1"/>
    <property type="molecule type" value="Genomic_DNA"/>
</dbReference>
<keyword evidence="8" id="KW-1185">Reference proteome</keyword>
<protein>
    <submittedName>
        <fullName evidence="7">Sulfate permease family protein</fullName>
    </submittedName>
</protein>
<comment type="caution">
    <text evidence="7">The sequence shown here is derived from an EMBL/GenBank/DDBJ whole genome shotgun (WGS) entry which is preliminary data.</text>
</comment>
<comment type="subcellular location">
    <subcellularLocation>
        <location evidence="1">Membrane</location>
        <topology evidence="1">Multi-pass membrane protein</topology>
    </subcellularLocation>
</comment>
<evidence type="ECO:0000259" key="6">
    <source>
        <dbReference type="Pfam" id="PF00916"/>
    </source>
</evidence>
<accession>I0SFJ6</accession>
<dbReference type="Proteomes" id="UP000003245">
    <property type="component" value="Unassembled WGS sequence"/>
</dbReference>
<feature type="transmembrane region" description="Helical" evidence="5">
    <location>
        <begin position="12"/>
        <end position="30"/>
    </location>
</feature>
<gene>
    <name evidence="7" type="ORF">HMPREF1043_0913</name>
</gene>
<dbReference type="AlphaFoldDB" id="I0SFJ6"/>
<feature type="transmembrane region" description="Helical" evidence="5">
    <location>
        <begin position="37"/>
        <end position="57"/>
    </location>
</feature>